<organism evidence="13 14">
    <name type="scientific">Orbus sasakiae</name>
    <dbReference type="NCBI Taxonomy" id="1078475"/>
    <lineage>
        <taxon>Bacteria</taxon>
        <taxon>Pseudomonadati</taxon>
        <taxon>Pseudomonadota</taxon>
        <taxon>Gammaproteobacteria</taxon>
        <taxon>Orbales</taxon>
        <taxon>Orbaceae</taxon>
        <taxon>Orbus</taxon>
    </lineage>
</organism>
<dbReference type="Proteomes" id="UP001500171">
    <property type="component" value="Unassembled WGS sequence"/>
</dbReference>
<evidence type="ECO:0000256" key="11">
    <source>
        <dbReference type="SAM" id="Phobius"/>
    </source>
</evidence>
<evidence type="ECO:0000256" key="5">
    <source>
        <dbReference type="ARBA" id="ARBA00022989"/>
    </source>
</evidence>
<keyword evidence="2" id="KW-1003">Cell membrane</keyword>
<feature type="domain" description="PpiC" evidence="12">
    <location>
        <begin position="249"/>
        <end position="358"/>
    </location>
</feature>
<keyword evidence="14" id="KW-1185">Reference proteome</keyword>
<evidence type="ECO:0000259" key="12">
    <source>
        <dbReference type="Pfam" id="PF13145"/>
    </source>
</evidence>
<evidence type="ECO:0000313" key="14">
    <source>
        <dbReference type="Proteomes" id="UP001500171"/>
    </source>
</evidence>
<sequence>MMEKIRTAANSLIVKIIFGIIILAFIFTGVGGFLGLNSTSADDERLYIAKVDGEGISRAGFEEQVNQALQQSFSLGADDSIKPIIRQRVFLSNVGNHLSYKLSEDLGVKVSDQQVKDAIRQQDVFFVNNAFNNERFLTLLRQNGYTPDMYAELIRADKQKEQLLVGLLLTDFALPVESELSELVGQQRKGYYAKVSINDVVDKAAIAVTPEELQQYYQTNITKFNRSDRVKVKYVVNSYSDAMQKVKIPTEQDIKDYYQANISQFMEPAKYEYSLIQAKDETDAKQIEQAIKKQNKDATSSSNLINLGWFTQATVPDYLSHLNLTKKGDSSTVNIDGEYYVAVLSNLSQTQKMPFEFVATKIKNELYDSQVQKLYNEANDKLIAARGKYQTLEDIAKETGLALSAPEDWQTRNEYMSIAANAELQNVLFSEPMISNGHATNNVSDIVEISEPKATYIVQVLDYRPEGIAPYEEVANLVNESLTTEKSKSVFDAELKKIAQALNSGESDNRINFANQYDVTRTSADLDQSTIDMIFGLTPPSQGKEVYGFDMNKYNSAVIAALTDVKNSDDKDLSQQITEVNKNQIFMSLNTDLRSKAKIEIMPNADL</sequence>
<evidence type="ECO:0000256" key="9">
    <source>
        <dbReference type="ARBA" id="ARBA00040743"/>
    </source>
</evidence>
<reference evidence="14" key="1">
    <citation type="journal article" date="2019" name="Int. J. Syst. Evol. Microbiol.">
        <title>The Global Catalogue of Microorganisms (GCM) 10K type strain sequencing project: providing services to taxonomists for standard genome sequencing and annotation.</title>
        <authorList>
            <consortium name="The Broad Institute Genomics Platform"/>
            <consortium name="The Broad Institute Genome Sequencing Center for Infectious Disease"/>
            <person name="Wu L."/>
            <person name="Ma J."/>
        </authorList>
    </citation>
    <scope>NUCLEOTIDE SEQUENCE [LARGE SCALE GENOMIC DNA]</scope>
    <source>
        <strain evidence="14">JCM 18050</strain>
    </source>
</reference>
<dbReference type="Gene3D" id="1.10.4030.10">
    <property type="entry name" value="Porin chaperone SurA, peptide-binding domain"/>
    <property type="match status" value="2"/>
</dbReference>
<dbReference type="PANTHER" id="PTHR47529:SF1">
    <property type="entry name" value="PERIPLASMIC CHAPERONE PPID"/>
    <property type="match status" value="1"/>
</dbReference>
<protein>
    <recommendedName>
        <fullName evidence="9">Periplasmic chaperone PpiD</fullName>
    </recommendedName>
    <alternativeName>
        <fullName evidence="10">Periplasmic folding chaperone</fullName>
    </alternativeName>
</protein>
<evidence type="ECO:0000256" key="10">
    <source>
        <dbReference type="ARBA" id="ARBA00042775"/>
    </source>
</evidence>
<accession>A0ABP9NBQ1</accession>
<dbReference type="InterPro" id="IPR000297">
    <property type="entry name" value="PPIase_PpiC"/>
</dbReference>
<name>A0ABP9NBQ1_9GAMM</name>
<keyword evidence="5 11" id="KW-1133">Transmembrane helix</keyword>
<dbReference type="EMBL" id="BAABHY010000006">
    <property type="protein sequence ID" value="GAA5114036.1"/>
    <property type="molecule type" value="Genomic_DNA"/>
</dbReference>
<keyword evidence="7" id="KW-0143">Chaperone</keyword>
<keyword evidence="4 11" id="KW-0812">Transmembrane</keyword>
<evidence type="ECO:0000313" key="13">
    <source>
        <dbReference type="EMBL" id="GAA5114036.1"/>
    </source>
</evidence>
<comment type="similarity">
    <text evidence="8">Belongs to the PpiD chaperone family.</text>
</comment>
<evidence type="ECO:0000256" key="1">
    <source>
        <dbReference type="ARBA" id="ARBA00004382"/>
    </source>
</evidence>
<dbReference type="GO" id="GO:0016853">
    <property type="term" value="F:isomerase activity"/>
    <property type="evidence" value="ECO:0007669"/>
    <property type="project" value="UniProtKB-KW"/>
</dbReference>
<dbReference type="SUPFAM" id="SSF109998">
    <property type="entry name" value="Triger factor/SurA peptide-binding domain-like"/>
    <property type="match status" value="1"/>
</dbReference>
<dbReference type="Gene3D" id="3.10.50.40">
    <property type="match status" value="1"/>
</dbReference>
<keyword evidence="6 11" id="KW-0472">Membrane</keyword>
<dbReference type="RefSeq" id="WP_345492392.1">
    <property type="nucleotide sequence ID" value="NZ_BAABHY010000006.1"/>
</dbReference>
<keyword evidence="3" id="KW-0997">Cell inner membrane</keyword>
<dbReference type="Pfam" id="PF13145">
    <property type="entry name" value="Rotamase_2"/>
    <property type="match status" value="1"/>
</dbReference>
<evidence type="ECO:0000256" key="6">
    <source>
        <dbReference type="ARBA" id="ARBA00023136"/>
    </source>
</evidence>
<gene>
    <name evidence="13" type="primary">ppiD</name>
    <name evidence="13" type="ORF">GCM10023211_23110</name>
</gene>
<evidence type="ECO:0000256" key="4">
    <source>
        <dbReference type="ARBA" id="ARBA00022692"/>
    </source>
</evidence>
<comment type="caution">
    <text evidence="13">The sequence shown here is derived from an EMBL/GenBank/DDBJ whole genome shotgun (WGS) entry which is preliminary data.</text>
</comment>
<keyword evidence="13" id="KW-0413">Isomerase</keyword>
<dbReference type="InterPro" id="IPR052029">
    <property type="entry name" value="PpiD_chaperone"/>
</dbReference>
<comment type="subcellular location">
    <subcellularLocation>
        <location evidence="1">Cell inner membrane</location>
        <topology evidence="1">Single-pass type II membrane protein</topology>
        <orientation evidence="1">Periplasmic side</orientation>
    </subcellularLocation>
</comment>
<evidence type="ECO:0000256" key="8">
    <source>
        <dbReference type="ARBA" id="ARBA00038408"/>
    </source>
</evidence>
<evidence type="ECO:0000256" key="3">
    <source>
        <dbReference type="ARBA" id="ARBA00022519"/>
    </source>
</evidence>
<evidence type="ECO:0000256" key="7">
    <source>
        <dbReference type="ARBA" id="ARBA00023186"/>
    </source>
</evidence>
<feature type="transmembrane region" description="Helical" evidence="11">
    <location>
        <begin position="12"/>
        <end position="36"/>
    </location>
</feature>
<dbReference type="InterPro" id="IPR046357">
    <property type="entry name" value="PPIase_dom_sf"/>
</dbReference>
<dbReference type="PANTHER" id="PTHR47529">
    <property type="entry name" value="PEPTIDYL-PROLYL CIS-TRANS ISOMERASE D"/>
    <property type="match status" value="1"/>
</dbReference>
<evidence type="ECO:0000256" key="2">
    <source>
        <dbReference type="ARBA" id="ARBA00022475"/>
    </source>
</evidence>
<proteinExistence type="inferred from homology"/>
<dbReference type="Pfam" id="PF13624">
    <property type="entry name" value="SurA_N_3"/>
    <property type="match status" value="1"/>
</dbReference>
<dbReference type="InterPro" id="IPR027304">
    <property type="entry name" value="Trigger_fact/SurA_dom_sf"/>
</dbReference>